<proteinExistence type="predicted"/>
<gene>
    <name evidence="2" type="ORF">BZG01_20505</name>
</gene>
<reference evidence="2 3" key="1">
    <citation type="journal article" date="2017" name="Front. Microbiol.">
        <title>Labilibaculum manganireducens gen. nov., sp. nov. and Labilibaculum filiforme sp. nov., Novel Bacteroidetes Isolated from Subsurface Sediments of the Baltic Sea.</title>
        <authorList>
            <person name="Vandieken V."/>
            <person name="Marshall I.P."/>
            <person name="Niemann H."/>
            <person name="Engelen B."/>
            <person name="Cypionka H."/>
        </authorList>
    </citation>
    <scope>NUCLEOTIDE SEQUENCE [LARGE SCALE GENOMIC DNA]</scope>
    <source>
        <strain evidence="2 3">59.10-2M</strain>
    </source>
</reference>
<keyword evidence="1" id="KW-0732">Signal</keyword>
<feature type="signal peptide" evidence="1">
    <location>
        <begin position="1"/>
        <end position="19"/>
    </location>
</feature>
<dbReference type="AlphaFoldDB" id="A0A2N3HRL3"/>
<dbReference type="EMBL" id="MVDE01000055">
    <property type="protein sequence ID" value="PKQ60721.1"/>
    <property type="molecule type" value="Genomic_DNA"/>
</dbReference>
<sequence length="278" mass="32723">MNKILLTIFLLTFCFYGQAQEKTEVLLLGTYHFGGNTTDSVKVINDNILGKKKQKEIDIVLNKLEKFKPDEIYIENEPIQQVFWDSIFTEYKNGTDIKIKNELFQIATKLAVKLNLNHGATCVDWHIKPEKTFAEKEYIKLFDSMNNYYSQNNIPDDEPQSKYEKEIIQKVKDFTKSMADLELIDVYRKLNSKSYLNEMFYTNITSFLDIDKYNMNVFWSQNNMIRNVNIYQNIIQDILKTKPKRVLVLIGVGHIKALKNYLEVHPTIKIVDTEKYLE</sequence>
<dbReference type="RefSeq" id="WP_101311727.1">
    <property type="nucleotide sequence ID" value="NZ_CAXXEE010000003.1"/>
</dbReference>
<name>A0A2N3HRL3_9BACT</name>
<evidence type="ECO:0000313" key="3">
    <source>
        <dbReference type="Proteomes" id="UP000233618"/>
    </source>
</evidence>
<evidence type="ECO:0008006" key="4">
    <source>
        <dbReference type="Google" id="ProtNLM"/>
    </source>
</evidence>
<organism evidence="2 3">
    <name type="scientific">Labilibaculum manganireducens</name>
    <dbReference type="NCBI Taxonomy" id="1940525"/>
    <lineage>
        <taxon>Bacteria</taxon>
        <taxon>Pseudomonadati</taxon>
        <taxon>Bacteroidota</taxon>
        <taxon>Bacteroidia</taxon>
        <taxon>Marinilabiliales</taxon>
        <taxon>Marinifilaceae</taxon>
        <taxon>Labilibaculum</taxon>
    </lineage>
</organism>
<keyword evidence="3" id="KW-1185">Reference proteome</keyword>
<protein>
    <recommendedName>
        <fullName evidence="4">TraB/GumN family protein</fullName>
    </recommendedName>
</protein>
<feature type="chain" id="PRO_5014988494" description="TraB/GumN family protein" evidence="1">
    <location>
        <begin position="20"/>
        <end position="278"/>
    </location>
</feature>
<evidence type="ECO:0000313" key="2">
    <source>
        <dbReference type="EMBL" id="PKQ60721.1"/>
    </source>
</evidence>
<dbReference type="Proteomes" id="UP000233618">
    <property type="component" value="Unassembled WGS sequence"/>
</dbReference>
<evidence type="ECO:0000256" key="1">
    <source>
        <dbReference type="SAM" id="SignalP"/>
    </source>
</evidence>
<comment type="caution">
    <text evidence="2">The sequence shown here is derived from an EMBL/GenBank/DDBJ whole genome shotgun (WGS) entry which is preliminary data.</text>
</comment>
<dbReference type="InterPro" id="IPR043749">
    <property type="entry name" value="DUF5694"/>
</dbReference>
<accession>A0A2N3HRL3</accession>
<dbReference type="Pfam" id="PF18950">
    <property type="entry name" value="DUF5694"/>
    <property type="match status" value="1"/>
</dbReference>